<comment type="caution">
    <text evidence="1">The sequence shown here is derived from an EMBL/GenBank/DDBJ whole genome shotgun (WGS) entry which is preliminary data.</text>
</comment>
<gene>
    <name evidence="1" type="ORF">GCM10017581_022170</name>
</gene>
<evidence type="ECO:0000313" key="1">
    <source>
        <dbReference type="EMBL" id="GLL00477.1"/>
    </source>
</evidence>
<proteinExistence type="predicted"/>
<dbReference type="AlphaFoldDB" id="A0A9W6NL36"/>
<reference evidence="1" key="1">
    <citation type="journal article" date="2014" name="Int. J. Syst. Evol. Microbiol.">
        <title>Complete genome sequence of Corynebacterium casei LMG S-19264T (=DSM 44701T), isolated from a smear-ripened cheese.</title>
        <authorList>
            <consortium name="US DOE Joint Genome Institute (JGI-PGF)"/>
            <person name="Walter F."/>
            <person name="Albersmeier A."/>
            <person name="Kalinowski J."/>
            <person name="Ruckert C."/>
        </authorList>
    </citation>
    <scope>NUCLEOTIDE SEQUENCE</scope>
    <source>
        <strain evidence="1">VKM Ac-1321</strain>
    </source>
</reference>
<keyword evidence="2" id="KW-1185">Reference proteome</keyword>
<dbReference type="EMBL" id="BSFP01000008">
    <property type="protein sequence ID" value="GLL00477.1"/>
    <property type="molecule type" value="Genomic_DNA"/>
</dbReference>
<evidence type="ECO:0000313" key="2">
    <source>
        <dbReference type="Proteomes" id="UP001143480"/>
    </source>
</evidence>
<sequence>MTGDDRLLADLGAAVTEAARVPESFRAAGRAAFAWRSVDAELATITEPAAALMRGSERVWTLRAGDVTIELEATDDALVGQVAPPGPGSIELTTRDGGTGTAVAAPVDELGWFALRPLPAGLFRLRLTRSIGSPVVTEWLTL</sequence>
<accession>A0A9W6NL36</accession>
<dbReference type="Proteomes" id="UP001143480">
    <property type="component" value="Unassembled WGS sequence"/>
</dbReference>
<organism evidence="1 2">
    <name type="scientific">Dactylosporangium matsuzakiense</name>
    <dbReference type="NCBI Taxonomy" id="53360"/>
    <lineage>
        <taxon>Bacteria</taxon>
        <taxon>Bacillati</taxon>
        <taxon>Actinomycetota</taxon>
        <taxon>Actinomycetes</taxon>
        <taxon>Micromonosporales</taxon>
        <taxon>Micromonosporaceae</taxon>
        <taxon>Dactylosporangium</taxon>
    </lineage>
</organism>
<reference evidence="1" key="2">
    <citation type="submission" date="2023-01" db="EMBL/GenBank/DDBJ databases">
        <authorList>
            <person name="Sun Q."/>
            <person name="Evtushenko L."/>
        </authorList>
    </citation>
    <scope>NUCLEOTIDE SEQUENCE</scope>
    <source>
        <strain evidence="1">VKM Ac-1321</strain>
    </source>
</reference>
<name>A0A9W6NL36_9ACTN</name>
<dbReference type="RefSeq" id="WP_261962575.1">
    <property type="nucleotide sequence ID" value="NZ_BAAAXA010000001.1"/>
</dbReference>
<protein>
    <submittedName>
        <fullName evidence="1">Uncharacterized protein</fullName>
    </submittedName>
</protein>